<dbReference type="InterPro" id="IPR036770">
    <property type="entry name" value="Ankyrin_rpt-contain_sf"/>
</dbReference>
<feature type="transmembrane region" description="Helical" evidence="2">
    <location>
        <begin position="883"/>
        <end position="906"/>
    </location>
</feature>
<gene>
    <name evidence="4" type="ORF">HID58_064846</name>
</gene>
<feature type="domain" description="PGG" evidence="3">
    <location>
        <begin position="266"/>
        <end position="359"/>
    </location>
</feature>
<dbReference type="EMBL" id="JAGKQM010000015">
    <property type="protein sequence ID" value="KAH0877452.1"/>
    <property type="molecule type" value="Genomic_DNA"/>
</dbReference>
<organism evidence="4 5">
    <name type="scientific">Brassica napus</name>
    <name type="common">Rape</name>
    <dbReference type="NCBI Taxonomy" id="3708"/>
    <lineage>
        <taxon>Eukaryota</taxon>
        <taxon>Viridiplantae</taxon>
        <taxon>Streptophyta</taxon>
        <taxon>Embryophyta</taxon>
        <taxon>Tracheophyta</taxon>
        <taxon>Spermatophyta</taxon>
        <taxon>Magnoliopsida</taxon>
        <taxon>eudicotyledons</taxon>
        <taxon>Gunneridae</taxon>
        <taxon>Pentapetalae</taxon>
        <taxon>rosids</taxon>
        <taxon>malvids</taxon>
        <taxon>Brassicales</taxon>
        <taxon>Brassicaceae</taxon>
        <taxon>Brassiceae</taxon>
        <taxon>Brassica</taxon>
    </lineage>
</organism>
<keyword evidence="1" id="KW-0040">ANK repeat</keyword>
<accession>A0ABQ7ZB52</accession>
<proteinExistence type="predicted"/>
<feature type="repeat" description="ANK" evidence="1">
    <location>
        <begin position="652"/>
        <end position="674"/>
    </location>
</feature>
<feature type="transmembrane region" description="Helical" evidence="2">
    <location>
        <begin position="343"/>
        <end position="362"/>
    </location>
</feature>
<evidence type="ECO:0000256" key="2">
    <source>
        <dbReference type="SAM" id="Phobius"/>
    </source>
</evidence>
<name>A0ABQ7ZB52_BRANA</name>
<dbReference type="Gene3D" id="1.25.40.20">
    <property type="entry name" value="Ankyrin repeat-containing domain"/>
    <property type="match status" value="2"/>
</dbReference>
<feature type="transmembrane region" description="Helical" evidence="2">
    <location>
        <begin position="545"/>
        <end position="566"/>
    </location>
</feature>
<feature type="transmembrane region" description="Helical" evidence="2">
    <location>
        <begin position="268"/>
        <end position="287"/>
    </location>
</feature>
<dbReference type="Pfam" id="PF12796">
    <property type="entry name" value="Ank_2"/>
    <property type="match status" value="2"/>
</dbReference>
<dbReference type="Pfam" id="PF13962">
    <property type="entry name" value="PGG"/>
    <property type="match status" value="3"/>
</dbReference>
<feature type="domain" description="PGG" evidence="3">
    <location>
        <begin position="847"/>
        <end position="908"/>
    </location>
</feature>
<dbReference type="SMART" id="SM00248">
    <property type="entry name" value="ANK"/>
    <property type="match status" value="8"/>
</dbReference>
<comment type="caution">
    <text evidence="4">The sequence shown here is derived from an EMBL/GenBank/DDBJ whole genome shotgun (WGS) entry which is preliminary data.</text>
</comment>
<dbReference type="PANTHER" id="PTHR24128:SF55">
    <property type="entry name" value="ANKYRIN REPEAT FAMILY PROTEIN"/>
    <property type="match status" value="1"/>
</dbReference>
<feature type="transmembrane region" description="Helical" evidence="2">
    <location>
        <begin position="843"/>
        <end position="863"/>
    </location>
</feature>
<dbReference type="InterPro" id="IPR026961">
    <property type="entry name" value="PGG_dom"/>
</dbReference>
<evidence type="ECO:0000256" key="1">
    <source>
        <dbReference type="PROSITE-ProRule" id="PRU00023"/>
    </source>
</evidence>
<evidence type="ECO:0000313" key="4">
    <source>
        <dbReference type="EMBL" id="KAH0877452.1"/>
    </source>
</evidence>
<dbReference type="InterPro" id="IPR002110">
    <property type="entry name" value="Ankyrin_rpt"/>
</dbReference>
<evidence type="ECO:0000259" key="3">
    <source>
        <dbReference type="Pfam" id="PF13962"/>
    </source>
</evidence>
<keyword evidence="2" id="KW-0472">Membrane</keyword>
<protein>
    <recommendedName>
        <fullName evidence="3">PGG domain-containing protein</fullName>
    </recommendedName>
</protein>
<keyword evidence="5" id="KW-1185">Reference proteome</keyword>
<dbReference type="Proteomes" id="UP000824890">
    <property type="component" value="Unassembled WGS sequence"/>
</dbReference>
<reference evidence="4 5" key="1">
    <citation type="submission" date="2021-05" db="EMBL/GenBank/DDBJ databases">
        <title>Genome Assembly of Synthetic Allotetraploid Brassica napus Reveals Homoeologous Exchanges between Subgenomes.</title>
        <authorList>
            <person name="Davis J.T."/>
        </authorList>
    </citation>
    <scope>NUCLEOTIDE SEQUENCE [LARGE SCALE GENOMIC DNA]</scope>
    <source>
        <strain evidence="5">cv. Da-Ae</strain>
        <tissue evidence="4">Seedling</tissue>
    </source>
</reference>
<keyword evidence="2" id="KW-1133">Transmembrane helix</keyword>
<keyword evidence="2" id="KW-0812">Transmembrane</keyword>
<dbReference type="PANTHER" id="PTHR24128">
    <property type="entry name" value="HOMEOBOX PROTEIN WARIAI"/>
    <property type="match status" value="1"/>
</dbReference>
<feature type="transmembrane region" description="Helical" evidence="2">
    <location>
        <begin position="311"/>
        <end position="336"/>
    </location>
</feature>
<dbReference type="PROSITE" id="PS50088">
    <property type="entry name" value="ANK_REPEAT"/>
    <property type="match status" value="1"/>
</dbReference>
<feature type="transmembrane region" description="Helical" evidence="2">
    <location>
        <begin position="368"/>
        <end position="390"/>
    </location>
</feature>
<feature type="domain" description="PGG" evidence="3">
    <location>
        <begin position="504"/>
        <end position="570"/>
    </location>
</feature>
<dbReference type="SUPFAM" id="SSF48403">
    <property type="entry name" value="Ankyrin repeat"/>
    <property type="match status" value="2"/>
</dbReference>
<dbReference type="PROSITE" id="PS50297">
    <property type="entry name" value="ANK_REP_REGION"/>
    <property type="match status" value="1"/>
</dbReference>
<evidence type="ECO:0000313" key="5">
    <source>
        <dbReference type="Proteomes" id="UP000824890"/>
    </source>
</evidence>
<sequence>MDPRLQLAAESGSIDELYALIEENPYILENMDAVPFVTTPLHIAAASGNIPFAKEIMNLKPSFARKLNASGYSPLHLAVDKDKTKFVASMLWLDNGLARVKGRNGITPFLSLVSRGNADLVAECLLTSPECIQDETVDSQNALHLAVLHDRFEVLQVLTGWIQRMSQRDADSIEYRMVRLLLECRSVQRNKLNGEKLTFLDILRNQGQRDAGGEDLDLEQVAIKTGCKEAASLPRPKKRFEILKSPFTFGTLYSTFMRRLRTDTSDEARGVFLIVCTLIITATYQTALQPPGGVHQSEDSNAGSVVMKQTFFILLWVFNTLGFCCAILYTFFLIPLRSLFVNWFFWIGTSLCISYALAMAVISPHPLVFISAAFAFFLLIALYILLEVFIQHWRNHRSVDPKPRLSWFDTTCVTSITEERILRRNDFMHENLDTIFASIVLMLKLYGLEKDSCSQSFYKKKKTLLLNVSISKSGCKEADSMPAKSDLLKSPAKGQTLKKEARGVFLIVVCTLKITTTYQTILQPPGGVHQSNHGNTGSVVMKNGISVLIVWFFWVVTSLCFSYALSMAVISLRPHFLSVTFAFFLLFTNAAESGSINDLYALIDENPCILENIDAMPFVNTPLHIAASCGEIAFAVEMLNLKPSFAKKLNTNGCSPLHLAVEKDQQELVTWLLRIDPSLAGVKGREGITLFHLLVLRANVDLVVECLITSPECIKDVSVNGQNALHLAVVNERFEVLQVLTGWIQRMSQKNARSIEYSVLNKKDLTGNTPLHRLTFLDILRRQGQIVEGGDLEQAALKTGCKQAASLPKLMKKTYDFFKSPITFWAYCSTHTRRISSDTSDEARGVFFLIICTLLITATYQTSLQPPGGVTQSEGHAVMKQTFFIVLWVSSTIGFCCALFYTYSLLPARAFSVSYRVLCLVPAVSSVCFDGSFPKAMAEASDGST</sequence>